<reference evidence="1 2" key="1">
    <citation type="submission" date="2021-06" db="EMBL/GenBank/DDBJ databases">
        <title>Caerostris darwini draft genome.</title>
        <authorList>
            <person name="Kono N."/>
            <person name="Arakawa K."/>
        </authorList>
    </citation>
    <scope>NUCLEOTIDE SEQUENCE [LARGE SCALE GENOMIC DNA]</scope>
</reference>
<protein>
    <submittedName>
        <fullName evidence="1">Uncharacterized protein</fullName>
    </submittedName>
</protein>
<accession>A0AAV4S848</accession>
<keyword evidence="2" id="KW-1185">Reference proteome</keyword>
<name>A0AAV4S848_9ARAC</name>
<organism evidence="1 2">
    <name type="scientific">Caerostris darwini</name>
    <dbReference type="NCBI Taxonomy" id="1538125"/>
    <lineage>
        <taxon>Eukaryota</taxon>
        <taxon>Metazoa</taxon>
        <taxon>Ecdysozoa</taxon>
        <taxon>Arthropoda</taxon>
        <taxon>Chelicerata</taxon>
        <taxon>Arachnida</taxon>
        <taxon>Araneae</taxon>
        <taxon>Araneomorphae</taxon>
        <taxon>Entelegynae</taxon>
        <taxon>Araneoidea</taxon>
        <taxon>Araneidae</taxon>
        <taxon>Caerostris</taxon>
    </lineage>
</organism>
<dbReference type="Proteomes" id="UP001054837">
    <property type="component" value="Unassembled WGS sequence"/>
</dbReference>
<comment type="caution">
    <text evidence="1">The sequence shown here is derived from an EMBL/GenBank/DDBJ whole genome shotgun (WGS) entry which is preliminary data.</text>
</comment>
<dbReference type="AlphaFoldDB" id="A0AAV4S848"/>
<dbReference type="EMBL" id="BPLQ01007488">
    <property type="protein sequence ID" value="GIY30418.1"/>
    <property type="molecule type" value="Genomic_DNA"/>
</dbReference>
<sequence length="134" mass="15856">METTFVRASNMFDCLRQEVNAHTSLNPGNLTACDCRGRAKGSNILIRQLQKQRKLTEQLKELCEEALCEVEKYNPSTLSIRSEIFKTWKKRELDNLSDKMWKIRELLDRQLYVESQIVQYQIKLLFRKVDSKIE</sequence>
<evidence type="ECO:0000313" key="2">
    <source>
        <dbReference type="Proteomes" id="UP001054837"/>
    </source>
</evidence>
<gene>
    <name evidence="1" type="ORF">CDAR_23011</name>
</gene>
<proteinExistence type="predicted"/>
<evidence type="ECO:0000313" key="1">
    <source>
        <dbReference type="EMBL" id="GIY30418.1"/>
    </source>
</evidence>